<accession>A0A0E9S150</accession>
<name>A0A0E9S150_ANGAN</name>
<proteinExistence type="predicted"/>
<reference evidence="1" key="1">
    <citation type="submission" date="2014-11" db="EMBL/GenBank/DDBJ databases">
        <authorList>
            <person name="Amaro Gonzalez C."/>
        </authorList>
    </citation>
    <scope>NUCLEOTIDE SEQUENCE</scope>
</reference>
<dbReference type="AlphaFoldDB" id="A0A0E9S150"/>
<dbReference type="EMBL" id="GBXM01074197">
    <property type="protein sequence ID" value="JAH34380.1"/>
    <property type="molecule type" value="Transcribed_RNA"/>
</dbReference>
<protein>
    <submittedName>
        <fullName evidence="1">Uncharacterized protein</fullName>
    </submittedName>
</protein>
<reference evidence="1" key="2">
    <citation type="journal article" date="2015" name="Fish Shellfish Immunol.">
        <title>Early steps in the European eel (Anguilla anguilla)-Vibrio vulnificus interaction in the gills: Role of the RtxA13 toxin.</title>
        <authorList>
            <person name="Callol A."/>
            <person name="Pajuelo D."/>
            <person name="Ebbesson L."/>
            <person name="Teles M."/>
            <person name="MacKenzie S."/>
            <person name="Amaro C."/>
        </authorList>
    </citation>
    <scope>NUCLEOTIDE SEQUENCE</scope>
</reference>
<organism evidence="1">
    <name type="scientific">Anguilla anguilla</name>
    <name type="common">European freshwater eel</name>
    <name type="synonym">Muraena anguilla</name>
    <dbReference type="NCBI Taxonomy" id="7936"/>
    <lineage>
        <taxon>Eukaryota</taxon>
        <taxon>Metazoa</taxon>
        <taxon>Chordata</taxon>
        <taxon>Craniata</taxon>
        <taxon>Vertebrata</taxon>
        <taxon>Euteleostomi</taxon>
        <taxon>Actinopterygii</taxon>
        <taxon>Neopterygii</taxon>
        <taxon>Teleostei</taxon>
        <taxon>Anguilliformes</taxon>
        <taxon>Anguillidae</taxon>
        <taxon>Anguilla</taxon>
    </lineage>
</organism>
<sequence length="28" mass="3130">MIDICTTGFAATRIFNAKLNCTTYLYAI</sequence>
<evidence type="ECO:0000313" key="1">
    <source>
        <dbReference type="EMBL" id="JAH34380.1"/>
    </source>
</evidence>